<proteinExistence type="predicted"/>
<dbReference type="PANTHER" id="PTHR42983:SF1">
    <property type="entry name" value="IRON-MOLYBDENUM PROTEIN"/>
    <property type="match status" value="1"/>
</dbReference>
<dbReference type="InterPro" id="IPR036105">
    <property type="entry name" value="DiNase_FeMo-co_biosyn_sf"/>
</dbReference>
<dbReference type="AlphaFoldDB" id="A0A645AZ97"/>
<organism evidence="2">
    <name type="scientific">bioreactor metagenome</name>
    <dbReference type="NCBI Taxonomy" id="1076179"/>
    <lineage>
        <taxon>unclassified sequences</taxon>
        <taxon>metagenomes</taxon>
        <taxon>ecological metagenomes</taxon>
    </lineage>
</organism>
<dbReference type="PANTHER" id="PTHR42983">
    <property type="entry name" value="DINITROGENASE IRON-MOLYBDENUM COFACTOR PROTEIN-RELATED"/>
    <property type="match status" value="1"/>
</dbReference>
<dbReference type="EMBL" id="VSSQ01016598">
    <property type="protein sequence ID" value="MPM58108.1"/>
    <property type="molecule type" value="Genomic_DNA"/>
</dbReference>
<gene>
    <name evidence="2" type="ORF">SDC9_104937</name>
</gene>
<feature type="domain" description="Dinitrogenase iron-molybdenum cofactor biosynthesis" evidence="1">
    <location>
        <begin position="14"/>
        <end position="104"/>
    </location>
</feature>
<accession>A0A645AZ97</accession>
<sequence length="122" mass="13109">MKIAITAHGEDRHSALDSRFGRADYFVIYDQETKTWESYPNTQNLEAAHGAGIQAGQSLAKTGAKILITGHVGPKAFRVLEAEQIAMYSFGDTEGTVEEALSGFLDGKLPEINTPGAMGHGK</sequence>
<name>A0A645AZ97_9ZZZZ</name>
<comment type="caution">
    <text evidence="2">The sequence shown here is derived from an EMBL/GenBank/DDBJ whole genome shotgun (WGS) entry which is preliminary data.</text>
</comment>
<dbReference type="Gene3D" id="3.30.420.130">
    <property type="entry name" value="Dinitrogenase iron-molybdenum cofactor biosynthesis domain"/>
    <property type="match status" value="1"/>
</dbReference>
<dbReference type="Pfam" id="PF02579">
    <property type="entry name" value="Nitro_FeMo-Co"/>
    <property type="match status" value="1"/>
</dbReference>
<evidence type="ECO:0000259" key="1">
    <source>
        <dbReference type="Pfam" id="PF02579"/>
    </source>
</evidence>
<dbReference type="SUPFAM" id="SSF53146">
    <property type="entry name" value="Nitrogenase accessory factor-like"/>
    <property type="match status" value="1"/>
</dbReference>
<dbReference type="InterPro" id="IPR033913">
    <property type="entry name" value="MTH1175_dom"/>
</dbReference>
<protein>
    <recommendedName>
        <fullName evidence="1">Dinitrogenase iron-molybdenum cofactor biosynthesis domain-containing protein</fullName>
    </recommendedName>
</protein>
<evidence type="ECO:0000313" key="2">
    <source>
        <dbReference type="EMBL" id="MPM58108.1"/>
    </source>
</evidence>
<dbReference type="CDD" id="cd00851">
    <property type="entry name" value="MTH1175"/>
    <property type="match status" value="1"/>
</dbReference>
<reference evidence="2" key="1">
    <citation type="submission" date="2019-08" db="EMBL/GenBank/DDBJ databases">
        <authorList>
            <person name="Kucharzyk K."/>
            <person name="Murdoch R.W."/>
            <person name="Higgins S."/>
            <person name="Loffler F."/>
        </authorList>
    </citation>
    <scope>NUCLEOTIDE SEQUENCE</scope>
</reference>
<dbReference type="InterPro" id="IPR003731">
    <property type="entry name" value="Di-Nase_FeMo-co_biosynth"/>
</dbReference>